<sequence>MKQPSFSELLAKYKTGSLTEEELQQFFDLLPEEAHRAYLKAAIDEQAADQQQLLPENETRTKRILQRLDAAMDALQRPGRIVPAHRVHFMRRWGWAAASLLLLVAAGGYFMARHHQPLSAPGPALAHQDIAPGRQGAILTLANGKTIVLDSAHNGLIAYQNGTQVVLNNGGLDYKATGQDGGAPVYNTMTTPRGRQFYIKLPDGTGVWLNSASSLRYPTVFSASERRVVVSGEAYFEVALDIKRPFKVVANNKATIEVLGTQFNINAYDNEKSLNTTLLEGAVRVTYASGAEYLKPGQQLQLAGKAKVVEHADLERVMAWKNGLFDFNDKSLPEVMKELERWYDIDVEFPADIPNIEFFGKINRNISLNGALKALERSGVHFKLENNRKLIVLP</sequence>
<keyword evidence="5" id="KW-1185">Reference proteome</keyword>
<feature type="transmembrane region" description="Helical" evidence="1">
    <location>
        <begin position="93"/>
        <end position="112"/>
    </location>
</feature>
<dbReference type="PANTHER" id="PTHR30273:SF2">
    <property type="entry name" value="PROTEIN FECR"/>
    <property type="match status" value="1"/>
</dbReference>
<proteinExistence type="predicted"/>
<dbReference type="Proteomes" id="UP000242818">
    <property type="component" value="Unassembled WGS sequence"/>
</dbReference>
<keyword evidence="1" id="KW-1133">Transmembrane helix</keyword>
<gene>
    <name evidence="4" type="ORF">GA0116948_10731</name>
</gene>
<organism evidence="4 5">
    <name type="scientific">Chitinophaga costaii</name>
    <dbReference type="NCBI Taxonomy" id="1335309"/>
    <lineage>
        <taxon>Bacteria</taxon>
        <taxon>Pseudomonadati</taxon>
        <taxon>Bacteroidota</taxon>
        <taxon>Chitinophagia</taxon>
        <taxon>Chitinophagales</taxon>
        <taxon>Chitinophagaceae</taxon>
        <taxon>Chitinophaga</taxon>
    </lineage>
</organism>
<dbReference type="GO" id="GO:0016989">
    <property type="term" value="F:sigma factor antagonist activity"/>
    <property type="evidence" value="ECO:0007669"/>
    <property type="project" value="TreeGrafter"/>
</dbReference>
<evidence type="ECO:0000259" key="3">
    <source>
        <dbReference type="Pfam" id="PF16344"/>
    </source>
</evidence>
<evidence type="ECO:0000313" key="5">
    <source>
        <dbReference type="Proteomes" id="UP000242818"/>
    </source>
</evidence>
<dbReference type="RefSeq" id="WP_089712211.1">
    <property type="nucleotide sequence ID" value="NZ_FMAR01000007.1"/>
</dbReference>
<dbReference type="EMBL" id="FMAR01000007">
    <property type="protein sequence ID" value="SCC37490.1"/>
    <property type="molecule type" value="Genomic_DNA"/>
</dbReference>
<dbReference type="InterPro" id="IPR032508">
    <property type="entry name" value="FecR_C"/>
</dbReference>
<dbReference type="STRING" id="1335309.GA0116948_10731"/>
<dbReference type="InterPro" id="IPR012373">
    <property type="entry name" value="Ferrdict_sens_TM"/>
</dbReference>
<dbReference type="Pfam" id="PF04773">
    <property type="entry name" value="FecR"/>
    <property type="match status" value="1"/>
</dbReference>
<evidence type="ECO:0000313" key="4">
    <source>
        <dbReference type="EMBL" id="SCC37490.1"/>
    </source>
</evidence>
<keyword evidence="1" id="KW-0472">Membrane</keyword>
<dbReference type="AlphaFoldDB" id="A0A1C4E1R3"/>
<name>A0A1C4E1R3_9BACT</name>
<keyword evidence="1" id="KW-0812">Transmembrane</keyword>
<evidence type="ECO:0000256" key="1">
    <source>
        <dbReference type="SAM" id="Phobius"/>
    </source>
</evidence>
<dbReference type="OrthoDB" id="646755at2"/>
<protein>
    <submittedName>
        <fullName evidence="4">FecR family protein</fullName>
    </submittedName>
</protein>
<dbReference type="Gene3D" id="2.60.120.1440">
    <property type="match status" value="1"/>
</dbReference>
<evidence type="ECO:0000259" key="2">
    <source>
        <dbReference type="Pfam" id="PF04773"/>
    </source>
</evidence>
<dbReference type="Gene3D" id="3.55.50.30">
    <property type="match status" value="1"/>
</dbReference>
<dbReference type="InterPro" id="IPR006860">
    <property type="entry name" value="FecR"/>
</dbReference>
<feature type="domain" description="Protein FecR C-terminal" evidence="3">
    <location>
        <begin position="325"/>
        <end position="389"/>
    </location>
</feature>
<dbReference type="PANTHER" id="PTHR30273">
    <property type="entry name" value="PERIPLASMIC SIGNAL SENSOR AND SIGMA FACTOR ACTIVATOR FECR-RELATED"/>
    <property type="match status" value="1"/>
</dbReference>
<reference evidence="4 5" key="1">
    <citation type="submission" date="2016-08" db="EMBL/GenBank/DDBJ databases">
        <authorList>
            <person name="Seilhamer J.J."/>
        </authorList>
    </citation>
    <scope>NUCLEOTIDE SEQUENCE [LARGE SCALE GENOMIC DNA]</scope>
    <source>
        <strain evidence="4 5">A37T2</strain>
    </source>
</reference>
<accession>A0A1C4E1R3</accession>
<feature type="domain" description="FecR protein" evidence="2">
    <location>
        <begin position="188"/>
        <end position="284"/>
    </location>
</feature>
<dbReference type="Pfam" id="PF16344">
    <property type="entry name" value="FecR_C"/>
    <property type="match status" value="1"/>
</dbReference>